<feature type="domain" description="CoA-binding" evidence="1">
    <location>
        <begin position="13"/>
        <end position="137"/>
    </location>
</feature>
<reference evidence="2" key="2">
    <citation type="submission" date="2021-01" db="EMBL/GenBank/DDBJ databases">
        <authorList>
            <person name="Schikora-Tamarit M.A."/>
        </authorList>
    </citation>
    <scope>NUCLEOTIDE SEQUENCE</scope>
    <source>
        <strain evidence="2">CBS6341</strain>
    </source>
</reference>
<dbReference type="EMBL" id="JAEUBF010000845">
    <property type="protein sequence ID" value="KAH3674616.1"/>
    <property type="molecule type" value="Genomic_DNA"/>
</dbReference>
<sequence>MSTNISNFFSSSRQYFVVGASSNPSKFGYKVLKWYSDRSLPVVPINPTSSQILGISTSKDINEAFEKLEEGNQGVSVSFITPPNVTNSVLNSIKDEFKKTLKGVWFQPGTFDENTISKSQELGIETIVAFGDCILVLGDSYIDTGNKL</sequence>
<dbReference type="Gene3D" id="3.40.50.720">
    <property type="entry name" value="NAD(P)-binding Rossmann-like Domain"/>
    <property type="match status" value="1"/>
</dbReference>
<keyword evidence="3" id="KW-1185">Reference proteome</keyword>
<dbReference type="InterPro" id="IPR003781">
    <property type="entry name" value="CoA-bd"/>
</dbReference>
<proteinExistence type="predicted"/>
<accession>A0A9P8TDS5</accession>
<evidence type="ECO:0000313" key="3">
    <source>
        <dbReference type="Proteomes" id="UP000769528"/>
    </source>
</evidence>
<organism evidence="2 3">
    <name type="scientific">Wickerhamomyces mucosus</name>
    <dbReference type="NCBI Taxonomy" id="1378264"/>
    <lineage>
        <taxon>Eukaryota</taxon>
        <taxon>Fungi</taxon>
        <taxon>Dikarya</taxon>
        <taxon>Ascomycota</taxon>
        <taxon>Saccharomycotina</taxon>
        <taxon>Saccharomycetes</taxon>
        <taxon>Phaffomycetales</taxon>
        <taxon>Wickerhamomycetaceae</taxon>
        <taxon>Wickerhamomyces</taxon>
    </lineage>
</organism>
<dbReference type="Pfam" id="PF13380">
    <property type="entry name" value="CoA_binding_2"/>
    <property type="match status" value="1"/>
</dbReference>
<dbReference type="OrthoDB" id="5138418at2759"/>
<dbReference type="AlphaFoldDB" id="A0A9P8TDS5"/>
<evidence type="ECO:0000259" key="1">
    <source>
        <dbReference type="Pfam" id="PF13380"/>
    </source>
</evidence>
<name>A0A9P8TDS5_9ASCO</name>
<gene>
    <name evidence="2" type="ORF">WICMUC_003162</name>
</gene>
<dbReference type="InterPro" id="IPR036291">
    <property type="entry name" value="NAD(P)-bd_dom_sf"/>
</dbReference>
<dbReference type="PANTHER" id="PTHR33303">
    <property type="entry name" value="CYTOPLASMIC PROTEIN-RELATED"/>
    <property type="match status" value="1"/>
</dbReference>
<dbReference type="PANTHER" id="PTHR33303:SF2">
    <property type="entry name" value="COA-BINDING DOMAIN-CONTAINING PROTEIN"/>
    <property type="match status" value="1"/>
</dbReference>
<dbReference type="SUPFAM" id="SSF51735">
    <property type="entry name" value="NAD(P)-binding Rossmann-fold domains"/>
    <property type="match status" value="1"/>
</dbReference>
<evidence type="ECO:0000313" key="2">
    <source>
        <dbReference type="EMBL" id="KAH3674616.1"/>
    </source>
</evidence>
<reference evidence="2" key="1">
    <citation type="journal article" date="2021" name="Open Biol.">
        <title>Shared evolutionary footprints suggest mitochondrial oxidative damage underlies multiple complex I losses in fungi.</title>
        <authorList>
            <person name="Schikora-Tamarit M.A."/>
            <person name="Marcet-Houben M."/>
            <person name="Nosek J."/>
            <person name="Gabaldon T."/>
        </authorList>
    </citation>
    <scope>NUCLEOTIDE SEQUENCE</scope>
    <source>
        <strain evidence="2">CBS6341</strain>
    </source>
</reference>
<dbReference type="Proteomes" id="UP000769528">
    <property type="component" value="Unassembled WGS sequence"/>
</dbReference>
<protein>
    <recommendedName>
        <fullName evidence="1">CoA-binding domain-containing protein</fullName>
    </recommendedName>
</protein>
<comment type="caution">
    <text evidence="2">The sequence shown here is derived from an EMBL/GenBank/DDBJ whole genome shotgun (WGS) entry which is preliminary data.</text>
</comment>